<gene>
    <name evidence="2" type="ORF">GCM10010123_10970</name>
</gene>
<dbReference type="RefSeq" id="WP_189168946.1">
    <property type="nucleotide sequence ID" value="NZ_BMQB01000002.1"/>
</dbReference>
<dbReference type="AlphaFoldDB" id="A0A8J3F849"/>
<evidence type="ECO:0000313" key="3">
    <source>
        <dbReference type="Proteomes" id="UP000649739"/>
    </source>
</evidence>
<protein>
    <submittedName>
        <fullName evidence="2">Uncharacterized protein</fullName>
    </submittedName>
</protein>
<reference evidence="2" key="2">
    <citation type="submission" date="2020-09" db="EMBL/GenBank/DDBJ databases">
        <authorList>
            <person name="Sun Q."/>
            <person name="Ohkuma M."/>
        </authorList>
    </citation>
    <scope>NUCLEOTIDE SEQUENCE</scope>
    <source>
        <strain evidence="2">JCM 3090</strain>
    </source>
</reference>
<keyword evidence="3" id="KW-1185">Reference proteome</keyword>
<sequence>MLSRVLLILLVLIFLMYEHHAWLAWVNVSLEIREDGLRYRTPGGRLTVPWDAMKPGTPGRDSRPRRLSLVFRDPAPVRRTGLVRLDRIAVGRVHPWFLADVLRYYVSYPGERRFIGTEEGYRRLLTAHGLPGPDAADPARPPPAAQAG</sequence>
<dbReference type="Proteomes" id="UP000649739">
    <property type="component" value="Unassembled WGS sequence"/>
</dbReference>
<dbReference type="EMBL" id="BMQB01000002">
    <property type="protein sequence ID" value="GGJ83138.1"/>
    <property type="molecule type" value="Genomic_DNA"/>
</dbReference>
<accession>A0A8J3F849</accession>
<proteinExistence type="predicted"/>
<name>A0A8J3F849_9ACTN</name>
<feature type="compositionally biased region" description="Pro residues" evidence="1">
    <location>
        <begin position="139"/>
        <end position="148"/>
    </location>
</feature>
<comment type="caution">
    <text evidence="2">The sequence shown here is derived from an EMBL/GenBank/DDBJ whole genome shotgun (WGS) entry which is preliminary data.</text>
</comment>
<feature type="region of interest" description="Disordered" evidence="1">
    <location>
        <begin position="127"/>
        <end position="148"/>
    </location>
</feature>
<organism evidence="2 3">
    <name type="scientific">Pilimelia anulata</name>
    <dbReference type="NCBI Taxonomy" id="53371"/>
    <lineage>
        <taxon>Bacteria</taxon>
        <taxon>Bacillati</taxon>
        <taxon>Actinomycetota</taxon>
        <taxon>Actinomycetes</taxon>
        <taxon>Micromonosporales</taxon>
        <taxon>Micromonosporaceae</taxon>
        <taxon>Pilimelia</taxon>
    </lineage>
</organism>
<evidence type="ECO:0000256" key="1">
    <source>
        <dbReference type="SAM" id="MobiDB-lite"/>
    </source>
</evidence>
<evidence type="ECO:0000313" key="2">
    <source>
        <dbReference type="EMBL" id="GGJ83138.1"/>
    </source>
</evidence>
<reference evidence="2" key="1">
    <citation type="journal article" date="2014" name="Int. J. Syst. Evol. Microbiol.">
        <title>Complete genome sequence of Corynebacterium casei LMG S-19264T (=DSM 44701T), isolated from a smear-ripened cheese.</title>
        <authorList>
            <consortium name="US DOE Joint Genome Institute (JGI-PGF)"/>
            <person name="Walter F."/>
            <person name="Albersmeier A."/>
            <person name="Kalinowski J."/>
            <person name="Ruckert C."/>
        </authorList>
    </citation>
    <scope>NUCLEOTIDE SEQUENCE</scope>
    <source>
        <strain evidence="2">JCM 3090</strain>
    </source>
</reference>